<proteinExistence type="predicted"/>
<dbReference type="PANTHER" id="PTHR12829:SF7">
    <property type="entry name" value="N6-ADENOSINE-METHYLTRANSFERASE CATALYTIC SUBUNIT"/>
    <property type="match status" value="1"/>
</dbReference>
<protein>
    <recommendedName>
        <fullName evidence="5">Methyltransferase</fullName>
    </recommendedName>
</protein>
<dbReference type="InterPro" id="IPR029063">
    <property type="entry name" value="SAM-dependent_MTases_sf"/>
</dbReference>
<keyword evidence="3" id="KW-0949">S-adenosyl-L-methionine</keyword>
<evidence type="ECO:0000313" key="4">
    <source>
        <dbReference type="EMBL" id="SVE15373.1"/>
    </source>
</evidence>
<keyword evidence="1" id="KW-0489">Methyltransferase</keyword>
<name>A0A383B6D3_9ZZZZ</name>
<gene>
    <name evidence="4" type="ORF">METZ01_LOCUS468227</name>
</gene>
<dbReference type="GO" id="GO:0005634">
    <property type="term" value="C:nucleus"/>
    <property type="evidence" value="ECO:0007669"/>
    <property type="project" value="TreeGrafter"/>
</dbReference>
<dbReference type="EMBL" id="UINC01197742">
    <property type="protein sequence ID" value="SVE15373.1"/>
    <property type="molecule type" value="Genomic_DNA"/>
</dbReference>
<evidence type="ECO:0000256" key="2">
    <source>
        <dbReference type="ARBA" id="ARBA00022679"/>
    </source>
</evidence>
<dbReference type="AlphaFoldDB" id="A0A383B6D3"/>
<dbReference type="GO" id="GO:0003676">
    <property type="term" value="F:nucleic acid binding"/>
    <property type="evidence" value="ECO:0007669"/>
    <property type="project" value="InterPro"/>
</dbReference>
<dbReference type="GO" id="GO:0001734">
    <property type="term" value="F:mRNA m(6)A methyltransferase activity"/>
    <property type="evidence" value="ECO:0007669"/>
    <property type="project" value="UniProtKB-ARBA"/>
</dbReference>
<dbReference type="PANTHER" id="PTHR12829">
    <property type="entry name" value="N6-ADENOSINE-METHYLTRANSFERASE"/>
    <property type="match status" value="1"/>
</dbReference>
<dbReference type="PROSITE" id="PS00092">
    <property type="entry name" value="N6_MTASE"/>
    <property type="match status" value="1"/>
</dbReference>
<dbReference type="SUPFAM" id="SSF53335">
    <property type="entry name" value="S-adenosyl-L-methionine-dependent methyltransferases"/>
    <property type="match status" value="1"/>
</dbReference>
<sequence>MGFFDGVTGKYKTIVLDPPWDISMSGITTTRPNRAKELSYTTMSLDEIKDIPIKDIAEVGAHVYMWTTNKMLKHTWDIFEKWGVNYHLTLVWVKPNGIPPCFAYKFATEFLVMGFFGKPMQSFIKNVQLNWLKAPSGAHSEKPVVFYNLISEMSPEPRLDVFARKRHDGFESWGLQVEQKGQSFLPDWVTAN</sequence>
<evidence type="ECO:0000256" key="3">
    <source>
        <dbReference type="ARBA" id="ARBA00022691"/>
    </source>
</evidence>
<reference evidence="4" key="1">
    <citation type="submission" date="2018-05" db="EMBL/GenBank/DDBJ databases">
        <authorList>
            <person name="Lanie J.A."/>
            <person name="Ng W.-L."/>
            <person name="Kazmierczak K.M."/>
            <person name="Andrzejewski T.M."/>
            <person name="Davidsen T.M."/>
            <person name="Wayne K.J."/>
            <person name="Tettelin H."/>
            <person name="Glass J.I."/>
            <person name="Rusch D."/>
            <person name="Podicherti R."/>
            <person name="Tsui H.-C.T."/>
            <person name="Winkler M.E."/>
        </authorList>
    </citation>
    <scope>NUCLEOTIDE SEQUENCE</scope>
</reference>
<evidence type="ECO:0008006" key="5">
    <source>
        <dbReference type="Google" id="ProtNLM"/>
    </source>
</evidence>
<dbReference type="PROSITE" id="PS51143">
    <property type="entry name" value="MT_A70"/>
    <property type="match status" value="1"/>
</dbReference>
<organism evidence="4">
    <name type="scientific">marine metagenome</name>
    <dbReference type="NCBI Taxonomy" id="408172"/>
    <lineage>
        <taxon>unclassified sequences</taxon>
        <taxon>metagenomes</taxon>
        <taxon>ecological metagenomes</taxon>
    </lineage>
</organism>
<keyword evidence="2" id="KW-0808">Transferase</keyword>
<dbReference type="Pfam" id="PF05063">
    <property type="entry name" value="MT-A70"/>
    <property type="match status" value="1"/>
</dbReference>
<accession>A0A383B6D3</accession>
<dbReference type="Gene3D" id="3.40.50.150">
    <property type="entry name" value="Vaccinia Virus protein VP39"/>
    <property type="match status" value="1"/>
</dbReference>
<dbReference type="InterPro" id="IPR007757">
    <property type="entry name" value="MT-A70-like"/>
</dbReference>
<dbReference type="GO" id="GO:0032259">
    <property type="term" value="P:methylation"/>
    <property type="evidence" value="ECO:0007669"/>
    <property type="project" value="UniProtKB-KW"/>
</dbReference>
<evidence type="ECO:0000256" key="1">
    <source>
        <dbReference type="ARBA" id="ARBA00022603"/>
    </source>
</evidence>
<dbReference type="InterPro" id="IPR002052">
    <property type="entry name" value="DNA_methylase_N6_adenine_CS"/>
</dbReference>